<proteinExistence type="predicted"/>
<gene>
    <name evidence="1" type="ORF">F6J89_04655</name>
</gene>
<protein>
    <submittedName>
        <fullName evidence="1">Sulfotransferase family protein</fullName>
    </submittedName>
</protein>
<dbReference type="AlphaFoldDB" id="A0A6B3N7W7"/>
<dbReference type="InterPro" id="IPR005331">
    <property type="entry name" value="Sulfotransferase"/>
</dbReference>
<name>A0A6B3N7W7_9CYAN</name>
<sequence>MIISHKYKFIFIKTRKTAGTSIELFLSKLCGENDVLTPIIKYGHTPQNYCGSFNPIPEITKYSNILIGSNNYPYRLFSSNPIKDCLRKRKFYNHIPAYMIKERISSDIWNDYYKFCFERNPWDKFLSHYYFFKGEIGKKFSFDDYISGKNFAWNYPLYTNPLNPNKIMVDYVGKYENLNEELSRIFARLSIPFDGSLSVRAHSQFRKDKRPYQEVLSRKEQDFIDKQFYQEIQMHGFRFN</sequence>
<comment type="caution">
    <text evidence="1">The sequence shown here is derived from an EMBL/GenBank/DDBJ whole genome shotgun (WGS) entry which is preliminary data.</text>
</comment>
<keyword evidence="1" id="KW-0808">Transferase</keyword>
<dbReference type="Gene3D" id="3.40.50.300">
    <property type="entry name" value="P-loop containing nucleotide triphosphate hydrolases"/>
    <property type="match status" value="1"/>
</dbReference>
<dbReference type="InterPro" id="IPR027417">
    <property type="entry name" value="P-loop_NTPase"/>
</dbReference>
<accession>A0A6B3N7W7</accession>
<dbReference type="SUPFAM" id="SSF52540">
    <property type="entry name" value="P-loop containing nucleoside triphosphate hydrolases"/>
    <property type="match status" value="1"/>
</dbReference>
<dbReference type="Pfam" id="PF03567">
    <property type="entry name" value="Sulfotransfer_2"/>
    <property type="match status" value="1"/>
</dbReference>
<reference evidence="1" key="1">
    <citation type="submission" date="2019-11" db="EMBL/GenBank/DDBJ databases">
        <title>Genomic insights into an expanded diversity of filamentous marine cyanobacteria reveals the extraordinary biosynthetic potential of Moorea and Okeania.</title>
        <authorList>
            <person name="Ferreira Leao T."/>
            <person name="Wang M."/>
            <person name="Moss N."/>
            <person name="Da Silva R."/>
            <person name="Sanders J."/>
            <person name="Nurk S."/>
            <person name="Gurevich A."/>
            <person name="Humphrey G."/>
            <person name="Reher R."/>
            <person name="Zhu Q."/>
            <person name="Belda-Ferre P."/>
            <person name="Glukhov E."/>
            <person name="Rex R."/>
            <person name="Dorrestein P.C."/>
            <person name="Knight R."/>
            <person name="Pevzner P."/>
            <person name="Gerwick W.H."/>
            <person name="Gerwick L."/>
        </authorList>
    </citation>
    <scope>NUCLEOTIDE SEQUENCE</scope>
    <source>
        <strain evidence="1">SIO1C4</strain>
    </source>
</reference>
<organism evidence="1">
    <name type="scientific">Symploca sp. SIO1C4</name>
    <dbReference type="NCBI Taxonomy" id="2607765"/>
    <lineage>
        <taxon>Bacteria</taxon>
        <taxon>Bacillati</taxon>
        <taxon>Cyanobacteriota</taxon>
        <taxon>Cyanophyceae</taxon>
        <taxon>Coleofasciculales</taxon>
        <taxon>Coleofasciculaceae</taxon>
        <taxon>Symploca</taxon>
    </lineage>
</organism>
<evidence type="ECO:0000313" key="1">
    <source>
        <dbReference type="EMBL" id="NER26925.1"/>
    </source>
</evidence>
<dbReference type="GO" id="GO:0016020">
    <property type="term" value="C:membrane"/>
    <property type="evidence" value="ECO:0007669"/>
    <property type="project" value="InterPro"/>
</dbReference>
<dbReference type="GO" id="GO:0008146">
    <property type="term" value="F:sulfotransferase activity"/>
    <property type="evidence" value="ECO:0007669"/>
    <property type="project" value="InterPro"/>
</dbReference>
<dbReference type="EMBL" id="JAAHFQ010000058">
    <property type="protein sequence ID" value="NER26925.1"/>
    <property type="molecule type" value="Genomic_DNA"/>
</dbReference>